<dbReference type="InterPro" id="IPR000315">
    <property type="entry name" value="Znf_B-box"/>
</dbReference>
<sequence>MTSPPQGPGLPMLEPSVFNLNPITGFSPLTSYYMNRFGYDWNRSKLKNSDGEIFWENSLLGGLELLREISEPLGNLINNVAAFISMYSYLQVHLDFQNFPKNDSRRYMLAIRVMFKMVMKPAWLEGLIAETFFSACGTHESRRKNDKNIFCLDCCRSICTHCVSSHCSHTLLQVRRYVYNDVVRLDELEKLIDCSYVQSYTINSAKVVFLNQRPQPQSRACKESSNLCFTCDRILQDPFHFCSLSCKVDHMIFQGDDLSSIVYRFAEPEFAFSQFETLQMDLPEDEDEQVGPNNSRSNSSVSHELGVVKKKRGSGFLPGIVLSLSRRKGAPQRSPLS</sequence>
<dbReference type="InterPro" id="IPR006734">
    <property type="entry name" value="PLATZ"/>
</dbReference>
<keyword evidence="1" id="KW-0862">Zinc</keyword>
<evidence type="ECO:0000256" key="2">
    <source>
        <dbReference type="SAM" id="MobiDB-lite"/>
    </source>
</evidence>
<dbReference type="PROSITE" id="PS50119">
    <property type="entry name" value="ZF_BBOX"/>
    <property type="match status" value="1"/>
</dbReference>
<name>A0A7J7L4T6_9MAGN</name>
<dbReference type="GO" id="GO:0008270">
    <property type="term" value="F:zinc ion binding"/>
    <property type="evidence" value="ECO:0007669"/>
    <property type="project" value="UniProtKB-KW"/>
</dbReference>
<evidence type="ECO:0000259" key="3">
    <source>
        <dbReference type="PROSITE" id="PS50119"/>
    </source>
</evidence>
<evidence type="ECO:0000313" key="4">
    <source>
        <dbReference type="EMBL" id="KAF6137589.1"/>
    </source>
</evidence>
<dbReference type="AlphaFoldDB" id="A0A7J7L4T6"/>
<proteinExistence type="predicted"/>
<dbReference type="Proteomes" id="UP000541444">
    <property type="component" value="Unassembled WGS sequence"/>
</dbReference>
<feature type="region of interest" description="Disordered" evidence="2">
    <location>
        <begin position="284"/>
        <end position="307"/>
    </location>
</feature>
<dbReference type="PANTHER" id="PTHR31065:SF46">
    <property type="entry name" value="PLATZ TRANSCRIPTION FACTOR FAMILY PROTEIN-RELATED"/>
    <property type="match status" value="1"/>
</dbReference>
<dbReference type="Pfam" id="PF04640">
    <property type="entry name" value="PLATZ"/>
    <property type="match status" value="1"/>
</dbReference>
<dbReference type="PANTHER" id="PTHR31065">
    <property type="entry name" value="PLATZ TRANSCRIPTION FACTOR FAMILY PROTEIN"/>
    <property type="match status" value="1"/>
</dbReference>
<organism evidence="4 5">
    <name type="scientific">Kingdonia uniflora</name>
    <dbReference type="NCBI Taxonomy" id="39325"/>
    <lineage>
        <taxon>Eukaryota</taxon>
        <taxon>Viridiplantae</taxon>
        <taxon>Streptophyta</taxon>
        <taxon>Embryophyta</taxon>
        <taxon>Tracheophyta</taxon>
        <taxon>Spermatophyta</taxon>
        <taxon>Magnoliopsida</taxon>
        <taxon>Ranunculales</taxon>
        <taxon>Circaeasteraceae</taxon>
        <taxon>Kingdonia</taxon>
    </lineage>
</organism>
<dbReference type="OrthoDB" id="1908108at2759"/>
<keyword evidence="5" id="KW-1185">Reference proteome</keyword>
<feature type="domain" description="B box-type" evidence="3">
    <location>
        <begin position="136"/>
        <end position="174"/>
    </location>
</feature>
<comment type="caution">
    <text evidence="4">The sequence shown here is derived from an EMBL/GenBank/DDBJ whole genome shotgun (WGS) entry which is preliminary data.</text>
</comment>
<feature type="compositionally biased region" description="Polar residues" evidence="2">
    <location>
        <begin position="291"/>
        <end position="302"/>
    </location>
</feature>
<keyword evidence="1" id="KW-0479">Metal-binding</keyword>
<reference evidence="4 5" key="1">
    <citation type="journal article" date="2020" name="IScience">
        <title>Genome Sequencing of the Endangered Kingdonia uniflora (Circaeasteraceae, Ranunculales) Reveals Potential Mechanisms of Evolutionary Specialization.</title>
        <authorList>
            <person name="Sun Y."/>
            <person name="Deng T."/>
            <person name="Zhang A."/>
            <person name="Moore M.J."/>
            <person name="Landis J.B."/>
            <person name="Lin N."/>
            <person name="Zhang H."/>
            <person name="Zhang X."/>
            <person name="Huang J."/>
            <person name="Zhang X."/>
            <person name="Sun H."/>
            <person name="Wang H."/>
        </authorList>
    </citation>
    <scope>NUCLEOTIDE SEQUENCE [LARGE SCALE GENOMIC DNA]</scope>
    <source>
        <strain evidence="4">TB1705</strain>
        <tissue evidence="4">Leaf</tissue>
    </source>
</reference>
<evidence type="ECO:0000313" key="5">
    <source>
        <dbReference type="Proteomes" id="UP000541444"/>
    </source>
</evidence>
<keyword evidence="1" id="KW-0863">Zinc-finger</keyword>
<accession>A0A7J7L4T6</accession>
<gene>
    <name evidence="4" type="ORF">GIB67_031868</name>
</gene>
<evidence type="ECO:0000256" key="1">
    <source>
        <dbReference type="PROSITE-ProRule" id="PRU00024"/>
    </source>
</evidence>
<dbReference type="EMBL" id="JACGCM010002647">
    <property type="protein sequence ID" value="KAF6137589.1"/>
    <property type="molecule type" value="Genomic_DNA"/>
</dbReference>
<protein>
    <recommendedName>
        <fullName evidence="3">B box-type domain-containing protein</fullName>
    </recommendedName>
</protein>